<evidence type="ECO:0000313" key="3">
    <source>
        <dbReference type="EMBL" id="SET12941.1"/>
    </source>
</evidence>
<sequence length="321" mass="35547">MYKIAFPLFFHVQTPLHVGAGGDVGLVDLPIQREKHTAFPKIESSGVKGCLREAFEGLIDKEIKGFGKVTGDDIELLFGPEETGDKGHAASLGFSDARLLFFPVRSVKGVFAWVTCPGVLKRFKRDLEICDIFNQLSDNGSFVKIFFGNLKYVPPVNSVSSLDKIKVDDGQIVLEEYALKVEEKKETKSLGEELSDVLGVEDIKDKLVILHDDVFKDFVQLFTEVITRTKIDSQTGTVKPGALFTEEYLPAESVLYSLSLISPIFAEKNKKGKFISDDQSTEHQKIADFFIRGLPDYLQIGANTTLGKGIVKVVAFTNDSK</sequence>
<dbReference type="NCBIfam" id="TIGR02580">
    <property type="entry name" value="cas_RAMP_Cmr4"/>
    <property type="match status" value="1"/>
</dbReference>
<keyword evidence="1" id="KW-0051">Antiviral defense</keyword>
<gene>
    <name evidence="3" type="ORF">SAMN03080614_10546</name>
</gene>
<dbReference type="PANTHER" id="PTHR36700:SF1">
    <property type="entry name" value="CRISPR SYSTEM CMR SUBUNIT CMR4"/>
    <property type="match status" value="1"/>
</dbReference>
<dbReference type="InterPro" id="IPR005537">
    <property type="entry name" value="RAMP_III_fam"/>
</dbReference>
<evidence type="ECO:0000259" key="2">
    <source>
        <dbReference type="Pfam" id="PF03787"/>
    </source>
</evidence>
<dbReference type="InterPro" id="IPR013410">
    <property type="entry name" value="CRISPR-assoc_RAMP_Cmr4"/>
</dbReference>
<dbReference type="GO" id="GO:0051607">
    <property type="term" value="P:defense response to virus"/>
    <property type="evidence" value="ECO:0007669"/>
    <property type="project" value="UniProtKB-KW"/>
</dbReference>
<keyword evidence="4" id="KW-1185">Reference proteome</keyword>
<dbReference type="PANTHER" id="PTHR36700">
    <property type="entry name" value="CRISPR SYSTEM CMR SUBUNIT CMR4"/>
    <property type="match status" value="1"/>
</dbReference>
<dbReference type="RefSeq" id="WP_091351335.1">
    <property type="nucleotide sequence ID" value="NZ_FOIF01000054.1"/>
</dbReference>
<dbReference type="OrthoDB" id="9789361at2"/>
<organism evidence="3 4">
    <name type="scientific">Anaerobranca gottschalkii DSM 13577</name>
    <dbReference type="NCBI Taxonomy" id="1120990"/>
    <lineage>
        <taxon>Bacteria</taxon>
        <taxon>Bacillati</taxon>
        <taxon>Bacillota</taxon>
        <taxon>Clostridia</taxon>
        <taxon>Eubacteriales</taxon>
        <taxon>Proteinivoracaceae</taxon>
        <taxon>Anaerobranca</taxon>
    </lineage>
</organism>
<evidence type="ECO:0000313" key="4">
    <source>
        <dbReference type="Proteomes" id="UP000243819"/>
    </source>
</evidence>
<dbReference type="EMBL" id="FOIF01000054">
    <property type="protein sequence ID" value="SET12941.1"/>
    <property type="molecule type" value="Genomic_DNA"/>
</dbReference>
<dbReference type="STRING" id="1120990.SAMN03080614_10546"/>
<proteinExistence type="predicted"/>
<reference evidence="4" key="1">
    <citation type="submission" date="2016-10" db="EMBL/GenBank/DDBJ databases">
        <authorList>
            <person name="Varghese N."/>
            <person name="Submissions S."/>
        </authorList>
    </citation>
    <scope>NUCLEOTIDE SEQUENCE [LARGE SCALE GENOMIC DNA]</scope>
    <source>
        <strain evidence="4">DSM 13577</strain>
    </source>
</reference>
<feature type="domain" description="CRISPR type III-associated protein" evidence="2">
    <location>
        <begin position="10"/>
        <end position="312"/>
    </location>
</feature>
<accession>A0A1I0C1I2</accession>
<dbReference type="AlphaFoldDB" id="A0A1I0C1I2"/>
<dbReference type="Pfam" id="PF03787">
    <property type="entry name" value="RAMPs"/>
    <property type="match status" value="1"/>
</dbReference>
<name>A0A1I0C1I2_9FIRM</name>
<protein>
    <submittedName>
        <fullName evidence="3">CRISPR-associated protein Cmr4</fullName>
    </submittedName>
</protein>
<dbReference type="Proteomes" id="UP000243819">
    <property type="component" value="Unassembled WGS sequence"/>
</dbReference>
<evidence type="ECO:0000256" key="1">
    <source>
        <dbReference type="ARBA" id="ARBA00023118"/>
    </source>
</evidence>